<name>A0AAW7XCZ7_9GAMM</name>
<gene>
    <name evidence="1" type="ORF">Q4521_22800</name>
</gene>
<dbReference type="EMBL" id="JAUOPB010000618">
    <property type="protein sequence ID" value="MDO6425319.1"/>
    <property type="molecule type" value="Genomic_DNA"/>
</dbReference>
<feature type="non-terminal residue" evidence="1">
    <location>
        <position position="1"/>
    </location>
</feature>
<sequence>VIEYKGETFNFIDDGRNGAHELAYVLLRGNLGYPSTVFLDKNTNYIEVVPGFLQPTQMEKSLKANFKE</sequence>
<reference evidence="1" key="1">
    <citation type="submission" date="2023-07" db="EMBL/GenBank/DDBJ databases">
        <title>Genome content predicts the carbon catabolic preferences of heterotrophic bacteria.</title>
        <authorList>
            <person name="Gralka M."/>
        </authorList>
    </citation>
    <scope>NUCLEOTIDE SEQUENCE</scope>
    <source>
        <strain evidence="1">I3M17_2</strain>
    </source>
</reference>
<proteinExistence type="predicted"/>
<protein>
    <submittedName>
        <fullName evidence="1">Uncharacterized protein</fullName>
    </submittedName>
</protein>
<evidence type="ECO:0000313" key="2">
    <source>
        <dbReference type="Proteomes" id="UP001169760"/>
    </source>
</evidence>
<accession>A0AAW7XCZ7</accession>
<dbReference type="Proteomes" id="UP001169760">
    <property type="component" value="Unassembled WGS sequence"/>
</dbReference>
<organism evidence="1 2">
    <name type="scientific">Saccharophagus degradans</name>
    <dbReference type="NCBI Taxonomy" id="86304"/>
    <lineage>
        <taxon>Bacteria</taxon>
        <taxon>Pseudomonadati</taxon>
        <taxon>Pseudomonadota</taxon>
        <taxon>Gammaproteobacteria</taxon>
        <taxon>Cellvibrionales</taxon>
        <taxon>Cellvibrionaceae</taxon>
        <taxon>Saccharophagus</taxon>
    </lineage>
</organism>
<dbReference type="AlphaFoldDB" id="A0AAW7XCZ7"/>
<comment type="caution">
    <text evidence="1">The sequence shown here is derived from an EMBL/GenBank/DDBJ whole genome shotgun (WGS) entry which is preliminary data.</text>
</comment>
<dbReference type="RefSeq" id="WP_303494821.1">
    <property type="nucleotide sequence ID" value="NZ_JAUOPB010000618.1"/>
</dbReference>
<dbReference type="Gene3D" id="3.40.30.10">
    <property type="entry name" value="Glutaredoxin"/>
    <property type="match status" value="1"/>
</dbReference>
<evidence type="ECO:0000313" key="1">
    <source>
        <dbReference type="EMBL" id="MDO6425319.1"/>
    </source>
</evidence>